<dbReference type="InParanoid" id="I1C5P6"/>
<proteinExistence type="predicted"/>
<gene>
    <name evidence="1" type="ORF">RO3G_08481</name>
</gene>
<sequence>MGDILAYVWKYTYLLQDSNPNGLGKWYSNKGIDLMYSTTKRRKAVEGQIS</sequence>
<organism evidence="1 2">
    <name type="scientific">Rhizopus delemar (strain RA 99-880 / ATCC MYA-4621 / FGSC 9543 / NRRL 43880)</name>
    <name type="common">Mucormycosis agent</name>
    <name type="synonym">Rhizopus arrhizus var. delemar</name>
    <dbReference type="NCBI Taxonomy" id="246409"/>
    <lineage>
        <taxon>Eukaryota</taxon>
        <taxon>Fungi</taxon>
        <taxon>Fungi incertae sedis</taxon>
        <taxon>Mucoromycota</taxon>
        <taxon>Mucoromycotina</taxon>
        <taxon>Mucoromycetes</taxon>
        <taxon>Mucorales</taxon>
        <taxon>Mucorineae</taxon>
        <taxon>Rhizopodaceae</taxon>
        <taxon>Rhizopus</taxon>
    </lineage>
</organism>
<evidence type="ECO:0000313" key="1">
    <source>
        <dbReference type="EMBL" id="EIE83776.1"/>
    </source>
</evidence>
<dbReference type="GeneID" id="93615452"/>
<accession>I1C5P6</accession>
<dbReference type="EMBL" id="CH476737">
    <property type="protein sequence ID" value="EIE83776.1"/>
    <property type="molecule type" value="Genomic_DNA"/>
</dbReference>
<name>I1C5P6_RHIO9</name>
<reference evidence="1 2" key="1">
    <citation type="journal article" date="2009" name="PLoS Genet.">
        <title>Genomic analysis of the basal lineage fungus Rhizopus oryzae reveals a whole-genome duplication.</title>
        <authorList>
            <person name="Ma L.-J."/>
            <person name="Ibrahim A.S."/>
            <person name="Skory C."/>
            <person name="Grabherr M.G."/>
            <person name="Burger G."/>
            <person name="Butler M."/>
            <person name="Elias M."/>
            <person name="Idnurm A."/>
            <person name="Lang B.F."/>
            <person name="Sone T."/>
            <person name="Abe A."/>
            <person name="Calvo S.E."/>
            <person name="Corrochano L.M."/>
            <person name="Engels R."/>
            <person name="Fu J."/>
            <person name="Hansberg W."/>
            <person name="Kim J.-M."/>
            <person name="Kodira C.D."/>
            <person name="Koehrsen M.J."/>
            <person name="Liu B."/>
            <person name="Miranda-Saavedra D."/>
            <person name="O'Leary S."/>
            <person name="Ortiz-Castellanos L."/>
            <person name="Poulter R."/>
            <person name="Rodriguez-Romero J."/>
            <person name="Ruiz-Herrera J."/>
            <person name="Shen Y.-Q."/>
            <person name="Zeng Q."/>
            <person name="Galagan J."/>
            <person name="Birren B.W."/>
            <person name="Cuomo C.A."/>
            <person name="Wickes B.L."/>
        </authorList>
    </citation>
    <scope>NUCLEOTIDE SEQUENCE [LARGE SCALE GENOMIC DNA]</scope>
    <source>
        <strain evidence="2">RA 99-880 / ATCC MYA-4621 / FGSC 9543 / NRRL 43880</strain>
    </source>
</reference>
<keyword evidence="2" id="KW-1185">Reference proteome</keyword>
<dbReference type="Proteomes" id="UP000009138">
    <property type="component" value="Unassembled WGS sequence"/>
</dbReference>
<dbReference type="RefSeq" id="XP_067519172.1">
    <property type="nucleotide sequence ID" value="XM_067663071.1"/>
</dbReference>
<dbReference type="AlphaFoldDB" id="I1C5P6"/>
<dbReference type="VEuPathDB" id="FungiDB:RO3G_08481"/>
<evidence type="ECO:0000313" key="2">
    <source>
        <dbReference type="Proteomes" id="UP000009138"/>
    </source>
</evidence>
<protein>
    <submittedName>
        <fullName evidence="1">Uncharacterized protein</fullName>
    </submittedName>
</protein>